<keyword evidence="1" id="KW-0812">Transmembrane</keyword>
<feature type="domain" description="Lnb N-terminal periplasmic" evidence="2">
    <location>
        <begin position="47"/>
        <end position="183"/>
    </location>
</feature>
<name>A0A2Z4LNE7_9FLAO</name>
<keyword evidence="1" id="KW-0472">Membrane</keyword>
<reference evidence="4 5" key="1">
    <citation type="submission" date="2018-06" db="EMBL/GenBank/DDBJ databases">
        <title>Spongiibacterium sp. HME9304 Genome sequencing and assembly.</title>
        <authorList>
            <person name="Kang H."/>
            <person name="Kim H."/>
            <person name="Joh K."/>
        </authorList>
    </citation>
    <scope>NUCLEOTIDE SEQUENCE [LARGE SCALE GENOMIC DNA]</scope>
    <source>
        <strain evidence="4 5">HME9304</strain>
    </source>
</reference>
<dbReference type="Pfam" id="PF25221">
    <property type="entry name" value="5TMH_Lnb"/>
    <property type="match status" value="1"/>
</dbReference>
<dbReference type="InterPro" id="IPR025178">
    <property type="entry name" value="Lnb_N"/>
</dbReference>
<evidence type="ECO:0000313" key="4">
    <source>
        <dbReference type="EMBL" id="AWX43372.1"/>
    </source>
</evidence>
<accession>A0A2Z4LNE7</accession>
<feature type="transmembrane region" description="Helical" evidence="1">
    <location>
        <begin position="273"/>
        <end position="291"/>
    </location>
</feature>
<feature type="domain" description="Lnb-like transmembrane" evidence="3">
    <location>
        <begin position="270"/>
        <end position="402"/>
    </location>
</feature>
<dbReference type="EMBL" id="CP030104">
    <property type="protein sequence ID" value="AWX43372.1"/>
    <property type="molecule type" value="Genomic_DNA"/>
</dbReference>
<evidence type="ECO:0000313" key="5">
    <source>
        <dbReference type="Proteomes" id="UP000248536"/>
    </source>
</evidence>
<feature type="transmembrane region" description="Helical" evidence="1">
    <location>
        <begin position="303"/>
        <end position="321"/>
    </location>
</feature>
<feature type="transmembrane region" description="Helical" evidence="1">
    <location>
        <begin position="361"/>
        <end position="377"/>
    </location>
</feature>
<dbReference type="OrthoDB" id="319167at2"/>
<protein>
    <submittedName>
        <fullName evidence="4">Uncharacterized protein</fullName>
    </submittedName>
</protein>
<dbReference type="Pfam" id="PF13387">
    <property type="entry name" value="Lnb_N"/>
    <property type="match status" value="1"/>
</dbReference>
<dbReference type="AlphaFoldDB" id="A0A2Z4LNE7"/>
<dbReference type="Proteomes" id="UP000248536">
    <property type="component" value="Chromosome"/>
</dbReference>
<evidence type="ECO:0000259" key="2">
    <source>
        <dbReference type="Pfam" id="PF13387"/>
    </source>
</evidence>
<sequence length="406" mass="47434">MLHLVLFILIFAPILFQMKQSILFLALILMVGKSAFSQVPTLSEKSKVSLLTCAAGDELYYAFGHSAFRVQDPTLGIDVVYNYGTFDFNRPNFYLNFVKGKLIYSLSRRNFDSFLFEYELEKRWVKEQIFDLSLAERNEMLQFFENNYLPENRDYLYDPLLNNCSSIVGDILIDQFGDSINFDGSYLEKRYTFRELVRQHLKINSWSAFGIDLAFGSVVDRKATLKEHMFLPYYAMKQIRNTTKDGKPLLERERIVLDYGKYVKNGSFAASPLFWFILLFLFTGVITYVDYKHKTRSRWLDFSLFLITGLIGLCLMLLWLATDHTSTPKNFNVLWAVPFHIFIAFVIIFQKQLPNWFSKYIWFAIASLGVLIILWIAEIQVFSPVLVPILLTMAIRYGYLLKFSKP</sequence>
<evidence type="ECO:0000259" key="3">
    <source>
        <dbReference type="Pfam" id="PF25221"/>
    </source>
</evidence>
<feature type="transmembrane region" description="Helical" evidence="1">
    <location>
        <begin position="333"/>
        <end position="349"/>
    </location>
</feature>
<dbReference type="KEGG" id="spon:HME9304_00360"/>
<feature type="transmembrane region" description="Helical" evidence="1">
    <location>
        <begin position="383"/>
        <end position="401"/>
    </location>
</feature>
<keyword evidence="1" id="KW-1133">Transmembrane helix</keyword>
<organism evidence="4 5">
    <name type="scientific">Flagellimonas maritima</name>
    <dbReference type="NCBI Taxonomy" id="1383885"/>
    <lineage>
        <taxon>Bacteria</taxon>
        <taxon>Pseudomonadati</taxon>
        <taxon>Bacteroidota</taxon>
        <taxon>Flavobacteriia</taxon>
        <taxon>Flavobacteriales</taxon>
        <taxon>Flavobacteriaceae</taxon>
        <taxon>Flagellimonas</taxon>
    </lineage>
</organism>
<proteinExistence type="predicted"/>
<evidence type="ECO:0000256" key="1">
    <source>
        <dbReference type="SAM" id="Phobius"/>
    </source>
</evidence>
<keyword evidence="5" id="KW-1185">Reference proteome</keyword>
<dbReference type="InterPro" id="IPR057436">
    <property type="entry name" value="5TMH_Lnb"/>
</dbReference>
<gene>
    <name evidence="4" type="ORF">HME9304_00360</name>
</gene>